<feature type="region of interest" description="Disordered" evidence="1">
    <location>
        <begin position="80"/>
        <end position="115"/>
    </location>
</feature>
<accession>S9PNG0</accession>
<feature type="region of interest" description="Disordered" evidence="1">
    <location>
        <begin position="42"/>
        <end position="67"/>
    </location>
</feature>
<comment type="caution">
    <text evidence="2">The sequence shown here is derived from an EMBL/GenBank/DDBJ whole genome shotgun (WGS) entry which is preliminary data.</text>
</comment>
<protein>
    <submittedName>
        <fullName evidence="2">Uncharacterized protein</fullName>
    </submittedName>
</protein>
<sequence>MHAHSRLLGLKKCSYTSGPSQAGGRVFPTCGVERGETRRCHAKTSIGETSSSGEHLVAGQEPRTDPARFSSFEARRIRVPGRKSATSPNVSHRELSMIGISTRRPSRTVSMSSRQQRRVLLALKDARGRLSPASWGAE</sequence>
<evidence type="ECO:0000256" key="1">
    <source>
        <dbReference type="SAM" id="MobiDB-lite"/>
    </source>
</evidence>
<proteinExistence type="predicted"/>
<keyword evidence="3" id="KW-1185">Reference proteome</keyword>
<evidence type="ECO:0000313" key="2">
    <source>
        <dbReference type="EMBL" id="EPX64541.1"/>
    </source>
</evidence>
<evidence type="ECO:0000313" key="3">
    <source>
        <dbReference type="Proteomes" id="UP000011682"/>
    </source>
</evidence>
<dbReference type="Proteomes" id="UP000011682">
    <property type="component" value="Unassembled WGS sequence"/>
</dbReference>
<name>S9PNG0_CYSF2</name>
<dbReference type="EMBL" id="ANAH02000002">
    <property type="protein sequence ID" value="EPX64541.1"/>
    <property type="molecule type" value="Genomic_DNA"/>
</dbReference>
<organism evidence="2 3">
    <name type="scientific">Cystobacter fuscus (strain ATCC 25194 / DSM 2262 / NBRC 100088 / M29)</name>
    <dbReference type="NCBI Taxonomy" id="1242864"/>
    <lineage>
        <taxon>Bacteria</taxon>
        <taxon>Pseudomonadati</taxon>
        <taxon>Myxococcota</taxon>
        <taxon>Myxococcia</taxon>
        <taxon>Myxococcales</taxon>
        <taxon>Cystobacterineae</taxon>
        <taxon>Archangiaceae</taxon>
        <taxon>Cystobacter</taxon>
    </lineage>
</organism>
<reference evidence="2" key="1">
    <citation type="submission" date="2013-05" db="EMBL/GenBank/DDBJ databases">
        <title>Genome assembly of Cystobacter fuscus DSM 2262.</title>
        <authorList>
            <person name="Sharma G."/>
            <person name="Khatri I."/>
            <person name="Kaur C."/>
            <person name="Mayilraj S."/>
            <person name="Subramanian S."/>
        </authorList>
    </citation>
    <scope>NUCLEOTIDE SEQUENCE [LARGE SCALE GENOMIC DNA]</scope>
    <source>
        <strain evidence="2">DSM 2262</strain>
    </source>
</reference>
<dbReference type="AlphaFoldDB" id="S9PNG0"/>
<gene>
    <name evidence="2" type="ORF">D187_003277</name>
</gene>